<name>A0A6V7YC55_MELEN</name>
<dbReference type="Proteomes" id="UP000580250">
    <property type="component" value="Unassembled WGS sequence"/>
</dbReference>
<evidence type="ECO:0000313" key="1">
    <source>
        <dbReference type="EMBL" id="CAD2209158.1"/>
    </source>
</evidence>
<sequence>MPPSPPISQQHKIFNVLENGITQLGLVDTHLDQRGYPNLDDHEDQLMVIKCTVGLYFWCAGLRKKMNTFLARWDEIIIEESYTLDERAAIRSKIAILVETFTYFRANRGLVVGQGILITQQSDAFEDRIRQLDIYTR</sequence>
<gene>
    <name evidence="1" type="ORF">MENT_LOCUS63286</name>
</gene>
<proteinExistence type="predicted"/>
<comment type="caution">
    <text evidence="1">The sequence shown here is derived from an EMBL/GenBank/DDBJ whole genome shotgun (WGS) entry which is preliminary data.</text>
</comment>
<protein>
    <submittedName>
        <fullName evidence="1">Uncharacterized protein</fullName>
    </submittedName>
</protein>
<evidence type="ECO:0000313" key="2">
    <source>
        <dbReference type="Proteomes" id="UP000580250"/>
    </source>
</evidence>
<accession>A0A6V7YC55</accession>
<reference evidence="1 2" key="1">
    <citation type="submission" date="2020-08" db="EMBL/GenBank/DDBJ databases">
        <authorList>
            <person name="Koutsovoulos G."/>
            <person name="Danchin GJ E."/>
        </authorList>
    </citation>
    <scope>NUCLEOTIDE SEQUENCE [LARGE SCALE GENOMIC DNA]</scope>
</reference>
<organism evidence="1 2">
    <name type="scientific">Meloidogyne enterolobii</name>
    <name type="common">Root-knot nematode worm</name>
    <name type="synonym">Meloidogyne mayaguensis</name>
    <dbReference type="NCBI Taxonomy" id="390850"/>
    <lineage>
        <taxon>Eukaryota</taxon>
        <taxon>Metazoa</taxon>
        <taxon>Ecdysozoa</taxon>
        <taxon>Nematoda</taxon>
        <taxon>Chromadorea</taxon>
        <taxon>Rhabditida</taxon>
        <taxon>Tylenchina</taxon>
        <taxon>Tylenchomorpha</taxon>
        <taxon>Tylenchoidea</taxon>
        <taxon>Meloidogynidae</taxon>
        <taxon>Meloidogyninae</taxon>
        <taxon>Meloidogyne</taxon>
    </lineage>
</organism>
<dbReference type="EMBL" id="CAJEWN010004032">
    <property type="protein sequence ID" value="CAD2209158.1"/>
    <property type="molecule type" value="Genomic_DNA"/>
</dbReference>
<dbReference type="AlphaFoldDB" id="A0A6V7YC55"/>